<dbReference type="AlphaFoldDB" id="A0A2M7TJH7"/>
<dbReference type="PANTHER" id="PTHR11712">
    <property type="entry name" value="POLYKETIDE SYNTHASE-RELATED"/>
    <property type="match status" value="1"/>
</dbReference>
<comment type="caution">
    <text evidence="5">The sequence shown here is derived from an EMBL/GenBank/DDBJ whole genome shotgun (WGS) entry which is preliminary data.</text>
</comment>
<dbReference type="PROSITE" id="PS52004">
    <property type="entry name" value="KS3_2"/>
    <property type="match status" value="1"/>
</dbReference>
<keyword evidence="2 3" id="KW-0808">Transferase</keyword>
<evidence type="ECO:0000259" key="4">
    <source>
        <dbReference type="PROSITE" id="PS52004"/>
    </source>
</evidence>
<name>A0A2M7TJH7_UNCKA</name>
<protein>
    <recommendedName>
        <fullName evidence="4">Ketosynthase family 3 (KS3) domain-containing protein</fullName>
    </recommendedName>
</protein>
<dbReference type="SMART" id="SM00825">
    <property type="entry name" value="PKS_KS"/>
    <property type="match status" value="1"/>
</dbReference>
<dbReference type="InterPro" id="IPR000794">
    <property type="entry name" value="Beta-ketoacyl_synthase"/>
</dbReference>
<dbReference type="EMBL" id="PFNL01000084">
    <property type="protein sequence ID" value="PIZ46726.1"/>
    <property type="molecule type" value="Genomic_DNA"/>
</dbReference>
<organism evidence="5 6">
    <name type="scientific">candidate division WWE3 bacterium CG_4_10_14_0_2_um_filter_41_14</name>
    <dbReference type="NCBI Taxonomy" id="1975072"/>
    <lineage>
        <taxon>Bacteria</taxon>
        <taxon>Katanobacteria</taxon>
    </lineage>
</organism>
<comment type="similarity">
    <text evidence="1 3">Belongs to the thiolase-like superfamily. Beta-ketoacyl-ACP synthases family.</text>
</comment>
<evidence type="ECO:0000256" key="1">
    <source>
        <dbReference type="ARBA" id="ARBA00008467"/>
    </source>
</evidence>
<dbReference type="GO" id="GO:0006633">
    <property type="term" value="P:fatty acid biosynthetic process"/>
    <property type="evidence" value="ECO:0007669"/>
    <property type="project" value="TreeGrafter"/>
</dbReference>
<accession>A0A2M7TJH7</accession>
<dbReference type="InterPro" id="IPR014031">
    <property type="entry name" value="Ketoacyl_synth_C"/>
</dbReference>
<dbReference type="GO" id="GO:0004315">
    <property type="term" value="F:3-oxoacyl-[acyl-carrier-protein] synthase activity"/>
    <property type="evidence" value="ECO:0007669"/>
    <property type="project" value="TreeGrafter"/>
</dbReference>
<dbReference type="Pfam" id="PF00109">
    <property type="entry name" value="ketoacyl-synt"/>
    <property type="match status" value="1"/>
</dbReference>
<dbReference type="Proteomes" id="UP000228920">
    <property type="component" value="Unassembled WGS sequence"/>
</dbReference>
<evidence type="ECO:0000256" key="2">
    <source>
        <dbReference type="ARBA" id="ARBA00022679"/>
    </source>
</evidence>
<dbReference type="InterPro" id="IPR016039">
    <property type="entry name" value="Thiolase-like"/>
</dbReference>
<sequence>MARNDNDVVVVSMGLVSSLGDGYRTWRMMVEGRTGAIRSGSPVASMPLNIVAPVGRRFYSEQEEAFLRKTDHRFEKRLSLPSKMAIVAAYRASQCIPHDIFKDLGMHRIAVVMGVAKGGSVQDEHIIRSISDHLDDPSGAWSFPVAEGIESLPNMQASRIAQAFGFHGPVHTDAGACAAGIHAAWSAYSLLEKGMADVVFCGGSESLNEGFSVRAGFHKLGVSTTLKNGMDVGSTPSAFDVNSSGFVLGAGAAILVMMRSSTAQRYKLKPLGVVTGFGFTNDAYNCATPDPTGQYLAKAIESALVQARLRPIDVGVIVSHGAGTIAGDKAEVAAIRSVFGLGRNSPWITANKPNVGHTMGPAAAISLCEALHILREGRIPPILNLVHPIDSSLRFVKGSPLHAKVTNVLILAAGLGGGNGAIIVQKHGVVR</sequence>
<proteinExistence type="inferred from homology"/>
<evidence type="ECO:0000313" key="6">
    <source>
        <dbReference type="Proteomes" id="UP000228920"/>
    </source>
</evidence>
<feature type="domain" description="Ketosynthase family 3 (KS3)" evidence="4">
    <location>
        <begin position="1"/>
        <end position="426"/>
    </location>
</feature>
<dbReference type="SUPFAM" id="SSF53901">
    <property type="entry name" value="Thiolase-like"/>
    <property type="match status" value="2"/>
</dbReference>
<evidence type="ECO:0000256" key="3">
    <source>
        <dbReference type="RuleBase" id="RU003694"/>
    </source>
</evidence>
<evidence type="ECO:0000313" key="5">
    <source>
        <dbReference type="EMBL" id="PIZ46726.1"/>
    </source>
</evidence>
<dbReference type="Pfam" id="PF02801">
    <property type="entry name" value="Ketoacyl-synt_C"/>
    <property type="match status" value="1"/>
</dbReference>
<dbReference type="InterPro" id="IPR014030">
    <property type="entry name" value="Ketoacyl_synth_N"/>
</dbReference>
<dbReference type="InterPro" id="IPR020841">
    <property type="entry name" value="PKS_Beta-ketoAc_synthase_dom"/>
</dbReference>
<dbReference type="PANTHER" id="PTHR11712:SF347">
    <property type="entry name" value="BETA KETOACYL-ACYL CARRIER PROTEIN SYNTHASE"/>
    <property type="match status" value="1"/>
</dbReference>
<reference evidence="6" key="1">
    <citation type="submission" date="2017-09" db="EMBL/GenBank/DDBJ databases">
        <title>Depth-based differentiation of microbial function through sediment-hosted aquifers and enrichment of novel symbionts in the deep terrestrial subsurface.</title>
        <authorList>
            <person name="Probst A.J."/>
            <person name="Ladd B."/>
            <person name="Jarett J.K."/>
            <person name="Geller-Mcgrath D.E."/>
            <person name="Sieber C.M.K."/>
            <person name="Emerson J.B."/>
            <person name="Anantharaman K."/>
            <person name="Thomas B.C."/>
            <person name="Malmstrom R."/>
            <person name="Stieglmeier M."/>
            <person name="Klingl A."/>
            <person name="Woyke T."/>
            <person name="Ryan C.M."/>
            <person name="Banfield J.F."/>
        </authorList>
    </citation>
    <scope>NUCLEOTIDE SEQUENCE [LARGE SCALE GENOMIC DNA]</scope>
</reference>
<dbReference type="Gene3D" id="3.40.47.10">
    <property type="match status" value="1"/>
</dbReference>
<gene>
    <name evidence="5" type="ORF">COY32_02880</name>
</gene>